<feature type="domain" description="Large ribosomal subunit protein bL25 beta" evidence="8">
    <location>
        <begin position="101"/>
        <end position="185"/>
    </location>
</feature>
<evidence type="ECO:0000259" key="8">
    <source>
        <dbReference type="Pfam" id="PF14693"/>
    </source>
</evidence>
<dbReference type="InterPro" id="IPR011035">
    <property type="entry name" value="Ribosomal_bL25/Gln-tRNA_synth"/>
</dbReference>
<dbReference type="NCBIfam" id="TIGR00731">
    <property type="entry name" value="bL25_bact_ctc"/>
    <property type="match status" value="1"/>
</dbReference>
<feature type="region of interest" description="Disordered" evidence="6">
    <location>
        <begin position="190"/>
        <end position="229"/>
    </location>
</feature>
<dbReference type="AlphaFoldDB" id="A0A2M7DE60"/>
<reference evidence="10" key="1">
    <citation type="submission" date="2017-09" db="EMBL/GenBank/DDBJ databases">
        <title>Depth-based differentiation of microbial function through sediment-hosted aquifers and enrichment of novel symbionts in the deep terrestrial subsurface.</title>
        <authorList>
            <person name="Probst A.J."/>
            <person name="Ladd B."/>
            <person name="Jarett J.K."/>
            <person name="Geller-Mcgrath D.E."/>
            <person name="Sieber C.M.K."/>
            <person name="Emerson J.B."/>
            <person name="Anantharaman K."/>
            <person name="Thomas B.C."/>
            <person name="Malmstrom R."/>
            <person name="Stieglmeier M."/>
            <person name="Klingl A."/>
            <person name="Woyke T."/>
            <person name="Ryan C.M."/>
            <person name="Banfield J.F."/>
        </authorList>
    </citation>
    <scope>NUCLEOTIDE SEQUENCE [LARGE SCALE GENOMIC DNA]</scope>
</reference>
<evidence type="ECO:0000256" key="1">
    <source>
        <dbReference type="ARBA" id="ARBA00022730"/>
    </source>
</evidence>
<evidence type="ECO:0000256" key="3">
    <source>
        <dbReference type="ARBA" id="ARBA00022980"/>
    </source>
</evidence>
<dbReference type="PANTHER" id="PTHR33284:SF1">
    <property type="entry name" value="RIBOSOMAL PROTEIN L25_GLN-TRNA SYNTHETASE, ANTI-CODON-BINDING DOMAIN-CONTAINING PROTEIN"/>
    <property type="match status" value="1"/>
</dbReference>
<dbReference type="InterPro" id="IPR029751">
    <property type="entry name" value="Ribosomal_L25_dom"/>
</dbReference>
<dbReference type="GO" id="GO:0008097">
    <property type="term" value="F:5S rRNA binding"/>
    <property type="evidence" value="ECO:0007669"/>
    <property type="project" value="InterPro"/>
</dbReference>
<dbReference type="PANTHER" id="PTHR33284">
    <property type="entry name" value="RIBOSOMAL PROTEIN L25/GLN-TRNA SYNTHETASE, ANTI-CODON-BINDING DOMAIN-CONTAINING PROTEIN"/>
    <property type="match status" value="1"/>
</dbReference>
<comment type="function">
    <text evidence="5">This is one of the proteins that binds to the 5S RNA in the ribosome where it forms part of the central protuberance.</text>
</comment>
<dbReference type="Pfam" id="PF14693">
    <property type="entry name" value="Ribosomal_TL5_C"/>
    <property type="match status" value="1"/>
</dbReference>
<evidence type="ECO:0000313" key="10">
    <source>
        <dbReference type="Proteomes" id="UP000229030"/>
    </source>
</evidence>
<dbReference type="CDD" id="cd00495">
    <property type="entry name" value="Ribosomal_L25_TL5_CTC"/>
    <property type="match status" value="1"/>
</dbReference>
<comment type="similarity">
    <text evidence="5">Belongs to the bacterial ribosomal protein bL25 family. CTC subfamily.</text>
</comment>
<evidence type="ECO:0000259" key="7">
    <source>
        <dbReference type="Pfam" id="PF01386"/>
    </source>
</evidence>
<dbReference type="InterPro" id="IPR001021">
    <property type="entry name" value="Ribosomal_bL25_long"/>
</dbReference>
<evidence type="ECO:0000313" key="9">
    <source>
        <dbReference type="EMBL" id="PIV47150.1"/>
    </source>
</evidence>
<sequence>MTKEIKLEAQIRTKENGKPKKIRSQDFIPAVLYGPGADNKNLKIKKIDFERVFSQAGESSLIDLTISKEKPVKVLVKEVQKDPLKDKIIHIDLYQVDMNKKITTEIPLHFIGESAAVKELGAVLVRDIDSVEVECLPGNLVSHLDVDLSVLKNFHDAIKINDLKLPAGMELVNETNDIVVNAIEPKAEVEEVPAAAIPAEGEEAEAGEKEEAGKKEETQTPVKEGKKKE</sequence>
<gene>
    <name evidence="5" type="primary">rplY</name>
    <name evidence="5" type="synonym">ctc</name>
    <name evidence="9" type="ORF">COS21_01500</name>
</gene>
<dbReference type="GO" id="GO:0003735">
    <property type="term" value="F:structural constituent of ribosome"/>
    <property type="evidence" value="ECO:0007669"/>
    <property type="project" value="InterPro"/>
</dbReference>
<dbReference type="Gene3D" id="2.40.240.10">
    <property type="entry name" value="Ribosomal Protein L25, Chain P"/>
    <property type="match status" value="1"/>
</dbReference>
<dbReference type="Proteomes" id="UP000229030">
    <property type="component" value="Unassembled WGS sequence"/>
</dbReference>
<dbReference type="Pfam" id="PF01386">
    <property type="entry name" value="Ribosomal_L25p"/>
    <property type="match status" value="1"/>
</dbReference>
<evidence type="ECO:0000256" key="4">
    <source>
        <dbReference type="ARBA" id="ARBA00023274"/>
    </source>
</evidence>
<name>A0A2M7DE60_9BACT</name>
<protein>
    <recommendedName>
        <fullName evidence="5">Large ribosomal subunit protein bL25</fullName>
    </recommendedName>
    <alternativeName>
        <fullName evidence="5">General stress protein CTC</fullName>
    </alternativeName>
</protein>
<dbReference type="GO" id="GO:0022625">
    <property type="term" value="C:cytosolic large ribosomal subunit"/>
    <property type="evidence" value="ECO:0007669"/>
    <property type="project" value="TreeGrafter"/>
</dbReference>
<dbReference type="InterPro" id="IPR020930">
    <property type="entry name" value="Ribosomal_uL5_bac-type"/>
</dbReference>
<dbReference type="Gene3D" id="2.170.120.20">
    <property type="entry name" value="Ribosomal protein L25, beta domain"/>
    <property type="match status" value="1"/>
</dbReference>
<keyword evidence="2 5" id="KW-0694">RNA-binding</keyword>
<dbReference type="GO" id="GO:0006412">
    <property type="term" value="P:translation"/>
    <property type="evidence" value="ECO:0007669"/>
    <property type="project" value="UniProtKB-UniRule"/>
</dbReference>
<evidence type="ECO:0000256" key="2">
    <source>
        <dbReference type="ARBA" id="ARBA00022884"/>
    </source>
</evidence>
<dbReference type="SUPFAM" id="SSF50715">
    <property type="entry name" value="Ribosomal protein L25-like"/>
    <property type="match status" value="1"/>
</dbReference>
<feature type="domain" description="Large ribosomal subunit protein bL25 L25" evidence="7">
    <location>
        <begin position="7"/>
        <end position="93"/>
    </location>
</feature>
<keyword evidence="4 5" id="KW-0687">Ribonucleoprotein</keyword>
<dbReference type="EMBL" id="PETV01000045">
    <property type="protein sequence ID" value="PIV47150.1"/>
    <property type="molecule type" value="Genomic_DNA"/>
</dbReference>
<keyword evidence="1 5" id="KW-0699">rRNA-binding</keyword>
<feature type="compositionally biased region" description="Basic and acidic residues" evidence="6">
    <location>
        <begin position="206"/>
        <end position="229"/>
    </location>
</feature>
<comment type="caution">
    <text evidence="9">The sequence shown here is derived from an EMBL/GenBank/DDBJ whole genome shotgun (WGS) entry which is preliminary data.</text>
</comment>
<dbReference type="InterPro" id="IPR020057">
    <property type="entry name" value="Ribosomal_bL25_b-dom"/>
</dbReference>
<dbReference type="InterPro" id="IPR037121">
    <property type="entry name" value="Ribosomal_bL25_C"/>
</dbReference>
<dbReference type="HAMAP" id="MF_01334">
    <property type="entry name" value="Ribosomal_bL25_CTC"/>
    <property type="match status" value="1"/>
</dbReference>
<keyword evidence="3 5" id="KW-0689">Ribosomal protein</keyword>
<organism evidence="9 10">
    <name type="scientific">bacterium (Candidatus Gribaldobacteria) CG02_land_8_20_14_3_00_41_15</name>
    <dbReference type="NCBI Taxonomy" id="2014270"/>
    <lineage>
        <taxon>Bacteria</taxon>
        <taxon>Candidatus Gribaldobacteria</taxon>
    </lineage>
</organism>
<accession>A0A2M7DE60</accession>
<evidence type="ECO:0000256" key="5">
    <source>
        <dbReference type="HAMAP-Rule" id="MF_01334"/>
    </source>
</evidence>
<evidence type="ECO:0000256" key="6">
    <source>
        <dbReference type="SAM" id="MobiDB-lite"/>
    </source>
</evidence>
<dbReference type="InterPro" id="IPR020056">
    <property type="entry name" value="Rbsml_bL25/Gln-tRNA_synth_N"/>
</dbReference>
<proteinExistence type="inferred from homology"/>
<comment type="subunit">
    <text evidence="5">Part of the 50S ribosomal subunit; part of the 5S rRNA/L5/L18/L25 subcomplex. Contacts the 5S rRNA. Binds to the 5S rRNA independently of L5 and L18.</text>
</comment>